<gene>
    <name evidence="3" type="ORF">TCLT_LOCUS4796</name>
</gene>
<feature type="coiled-coil region" evidence="1">
    <location>
        <begin position="105"/>
        <end position="153"/>
    </location>
</feature>
<reference evidence="5" key="1">
    <citation type="submission" date="2016-04" db="UniProtKB">
        <authorList>
            <consortium name="WormBaseParasite"/>
        </authorList>
    </citation>
    <scope>IDENTIFICATION</scope>
</reference>
<dbReference type="EMBL" id="UYYF01004304">
    <property type="protein sequence ID" value="VDN01960.1"/>
    <property type="molecule type" value="Genomic_DNA"/>
</dbReference>
<dbReference type="Proteomes" id="UP000276776">
    <property type="component" value="Unassembled WGS sequence"/>
</dbReference>
<dbReference type="OrthoDB" id="5848316at2759"/>
<reference evidence="3 4" key="2">
    <citation type="submission" date="2018-11" db="EMBL/GenBank/DDBJ databases">
        <authorList>
            <consortium name="Pathogen Informatics"/>
        </authorList>
    </citation>
    <scope>NUCLEOTIDE SEQUENCE [LARGE SCALE GENOMIC DNA]</scope>
</reference>
<protein>
    <submittedName>
        <fullName evidence="5">Centromere protein F</fullName>
    </submittedName>
</protein>
<dbReference type="STRING" id="103827.A0A0N5CWS5"/>
<feature type="region of interest" description="Disordered" evidence="2">
    <location>
        <begin position="684"/>
        <end position="726"/>
    </location>
</feature>
<keyword evidence="4" id="KW-1185">Reference proteome</keyword>
<feature type="coiled-coil region" evidence="1">
    <location>
        <begin position="1169"/>
        <end position="1217"/>
    </location>
</feature>
<evidence type="ECO:0000313" key="3">
    <source>
        <dbReference type="EMBL" id="VDN01960.1"/>
    </source>
</evidence>
<feature type="compositionally biased region" description="Basic and acidic residues" evidence="2">
    <location>
        <begin position="686"/>
        <end position="695"/>
    </location>
</feature>
<evidence type="ECO:0000313" key="5">
    <source>
        <dbReference type="WBParaSite" id="TCLT_0000480701-mRNA-1"/>
    </source>
</evidence>
<feature type="region of interest" description="Disordered" evidence="2">
    <location>
        <begin position="1371"/>
        <end position="1391"/>
    </location>
</feature>
<evidence type="ECO:0000313" key="4">
    <source>
        <dbReference type="Proteomes" id="UP000276776"/>
    </source>
</evidence>
<dbReference type="WBParaSite" id="TCLT_0000480701-mRNA-1">
    <property type="protein sequence ID" value="TCLT_0000480701-mRNA-1"/>
    <property type="gene ID" value="TCLT_0000480701"/>
</dbReference>
<name>A0A0N5CWS5_THECL</name>
<organism evidence="5">
    <name type="scientific">Thelazia callipaeda</name>
    <name type="common">Oriental eyeworm</name>
    <name type="synonym">Parasitic nematode</name>
    <dbReference type="NCBI Taxonomy" id="103827"/>
    <lineage>
        <taxon>Eukaryota</taxon>
        <taxon>Metazoa</taxon>
        <taxon>Ecdysozoa</taxon>
        <taxon>Nematoda</taxon>
        <taxon>Chromadorea</taxon>
        <taxon>Rhabditida</taxon>
        <taxon>Spirurina</taxon>
        <taxon>Spiruromorpha</taxon>
        <taxon>Thelazioidea</taxon>
        <taxon>Thelaziidae</taxon>
        <taxon>Thelazia</taxon>
    </lineage>
</organism>
<feature type="compositionally biased region" description="Low complexity" evidence="2">
    <location>
        <begin position="696"/>
        <end position="707"/>
    </location>
</feature>
<evidence type="ECO:0000256" key="2">
    <source>
        <dbReference type="SAM" id="MobiDB-lite"/>
    </source>
</evidence>
<feature type="coiled-coil region" evidence="1">
    <location>
        <begin position="441"/>
        <end position="468"/>
    </location>
</feature>
<accession>A0A0N5CWS5</accession>
<evidence type="ECO:0000256" key="1">
    <source>
        <dbReference type="SAM" id="Coils"/>
    </source>
</evidence>
<sequence length="1430" mass="162988">MKLKYVQDMIRKQFLAILKDVKYLREVNIKILKDFLVESVEMMQTLLQRASEKVLLCLQQEFLKLFTEGKLKKMEIASAFERLVNFLLAESDFSRTQGMTLSHAIDAVEKEFKKIKSENIALRKNLQIQKTNKLFLEKKMKEALAEKNEKSELRICELQNLLETAQSSLIEHVSKCQQLQAKIDELSSVVATNNRTAVRSGNQPMVWFGSDDLWKCSTPCTICRELKETKQPVSTPQIQLAILAARLTTTIADNDGLVRCNAELAQTNLNLQTEIDKLRKQMSSHDSSINITSNATVTAKQSSVQHFCEHIPEQASTYQLQCNWDVEEMYDHKPKNSSEAHNHRFSPTSQPDERIKSEELYLLGEGVANSSISGVTMKDPKTKLEDARKYNESFREKNKKYYPEVERLEKHLEGRRKCFVKSISNDREEDVRNSLKITQTEENENRSVSSLENQKEQLVAAIADLTQDPEGHEGKLEASAVLLKKEKEKKSSLQTKQVQIFKTRKNVENKQDIHASNVTCHEYLEGESSFSCRKINQSLSKQQPNLHTEKSERINEWKRRFHEIEEQNRLLKNNEQELKDALTLANEHLMKAQSENETLKFRVSGLEDLMKTRNVISQTNREAEDENVKGKQSLTTFPNTVNFEKHRQLQEKVSELRKQYKKAIHDKELAEKFADAMKQKLSNLSEYERERRDNDVSSTSSSVCSNTTMFSNESDEMGSLRNKESIVPNNSRDESFELMIQRTVENFNQLNCDKLRRRKVGGGFRGRERLLALAFEVLFLLVSSHLHNFFKCLQHCGGVDELYELNRKFTEYFVGLNEKPQSLMVVSEGSSPSSAILHVADSLQAETSVTKTPVRSEVKAVQKQIVNKQGLIDTSGKVKVILVATDGSASCAQNSDISFPIICIEMDARVGFPVSQNVETTKAVKKSSQECIRNCHIIVSEPCRLEKTSKNGGVLRSKSLDSSISITNGKQCAKSAKLTSTGTYITSTSRTRLNCEEAVETAHSDYISQCVQMEIPTDFTLLGNLRYILTTCLQMQHTCQVEREGGAPINSDYMKQLEQKIKTFVGLLTETIERNTCVKSKILLFNLSHGLNSEQYTNWKSTQQFNSVANQNTTDLLVIAIEGSKDHSYEQLDSEALQSSVTKKIELISNFRAIDDNNSTDYSISKKIISELRSENIKLKEELEHANDKLECLNMELKNWANKLRIAENDLKQMKQHNCNLSQDLIRLQKVFSCGHLKCTKESIIKHNRMEHGTDEICDLKIAFEGMSHSKQQLHDQLYIAMEERRQLLTLRDHLSSQLMETSKRSKGFERKLLVASAARNRNTLKIIEMESEIKKLKTDLQVVSRNQEVEKVKVPYVTVDTGCPVTPVFSASRSTSENVPERSKSTSAAVSEDVKQQISKNSFSVLRSLEEGVSVESNEKFDVDIQKVC</sequence>
<feature type="region of interest" description="Disordered" evidence="2">
    <location>
        <begin position="333"/>
        <end position="354"/>
    </location>
</feature>
<proteinExistence type="predicted"/>
<keyword evidence="1" id="KW-0175">Coiled coil</keyword>
<feature type="compositionally biased region" description="Basic and acidic residues" evidence="2">
    <location>
        <begin position="333"/>
        <end position="342"/>
    </location>
</feature>